<evidence type="ECO:0000313" key="1">
    <source>
        <dbReference type="EMBL" id="BAY67556.1"/>
    </source>
</evidence>
<dbReference type="Proteomes" id="UP000217507">
    <property type="component" value="Chromosome"/>
</dbReference>
<gene>
    <name evidence="1" type="ORF">NIES23_03300</name>
</gene>
<evidence type="ECO:0000313" key="2">
    <source>
        <dbReference type="Proteomes" id="UP000217507"/>
    </source>
</evidence>
<dbReference type="AlphaFoldDB" id="A0A1Z4KEY0"/>
<accession>A0A1Z4KEY0</accession>
<protein>
    <submittedName>
        <fullName evidence="1">Uncharacterized protein</fullName>
    </submittedName>
</protein>
<dbReference type="EMBL" id="AP018216">
    <property type="protein sequence ID" value="BAY67556.1"/>
    <property type="molecule type" value="Genomic_DNA"/>
</dbReference>
<sequence>MAFIAVKELQATGAELFQDSESFLNELNNLDNSVHGGGYNYSNTTNGVLDLAVKGFEFGVITYGIDAIGHLAKSYSDAGNGYY</sequence>
<reference evidence="1 2" key="1">
    <citation type="submission" date="2017-06" db="EMBL/GenBank/DDBJ databases">
        <title>Genome sequencing of cyanobaciteial culture collection at National Institute for Environmental Studies (NIES).</title>
        <authorList>
            <person name="Hirose Y."/>
            <person name="Shimura Y."/>
            <person name="Fujisawa T."/>
            <person name="Nakamura Y."/>
            <person name="Kawachi M."/>
        </authorList>
    </citation>
    <scope>NUCLEOTIDE SEQUENCE [LARGE SCALE GENOMIC DNA]</scope>
    <source>
        <strain evidence="1 2">NIES-23</strain>
    </source>
</reference>
<name>A0A1Z4KEY0_ANAVA</name>
<proteinExistence type="predicted"/>
<organism evidence="1 2">
    <name type="scientific">Trichormus variabilis NIES-23</name>
    <dbReference type="NCBI Taxonomy" id="1973479"/>
    <lineage>
        <taxon>Bacteria</taxon>
        <taxon>Bacillati</taxon>
        <taxon>Cyanobacteriota</taxon>
        <taxon>Cyanophyceae</taxon>
        <taxon>Nostocales</taxon>
        <taxon>Nostocaceae</taxon>
        <taxon>Trichormus</taxon>
    </lineage>
</organism>